<dbReference type="OrthoDB" id="2677857at2759"/>
<organism evidence="3 4">
    <name type="scientific">Hydnum rufescens UP504</name>
    <dbReference type="NCBI Taxonomy" id="1448309"/>
    <lineage>
        <taxon>Eukaryota</taxon>
        <taxon>Fungi</taxon>
        <taxon>Dikarya</taxon>
        <taxon>Basidiomycota</taxon>
        <taxon>Agaricomycotina</taxon>
        <taxon>Agaricomycetes</taxon>
        <taxon>Cantharellales</taxon>
        <taxon>Hydnaceae</taxon>
        <taxon>Hydnum</taxon>
    </lineage>
</organism>
<evidence type="ECO:0000313" key="3">
    <source>
        <dbReference type="EMBL" id="KAF9513216.1"/>
    </source>
</evidence>
<feature type="region of interest" description="Disordered" evidence="1">
    <location>
        <begin position="589"/>
        <end position="620"/>
    </location>
</feature>
<feature type="transmembrane region" description="Helical" evidence="2">
    <location>
        <begin position="424"/>
        <end position="447"/>
    </location>
</feature>
<comment type="caution">
    <text evidence="3">The sequence shown here is derived from an EMBL/GenBank/DDBJ whole genome shotgun (WGS) entry which is preliminary data.</text>
</comment>
<dbReference type="AlphaFoldDB" id="A0A9P6DSG6"/>
<keyword evidence="2" id="KW-1133">Transmembrane helix</keyword>
<feature type="transmembrane region" description="Helical" evidence="2">
    <location>
        <begin position="362"/>
        <end position="385"/>
    </location>
</feature>
<feature type="transmembrane region" description="Helical" evidence="2">
    <location>
        <begin position="397"/>
        <end position="418"/>
    </location>
</feature>
<keyword evidence="2" id="KW-0812">Transmembrane</keyword>
<protein>
    <submittedName>
        <fullName evidence="3">Uncharacterized protein</fullName>
    </submittedName>
</protein>
<dbReference type="Proteomes" id="UP000886523">
    <property type="component" value="Unassembled WGS sequence"/>
</dbReference>
<gene>
    <name evidence="3" type="ORF">BS47DRAFT_1362561</name>
</gene>
<evidence type="ECO:0000256" key="2">
    <source>
        <dbReference type="SAM" id="Phobius"/>
    </source>
</evidence>
<feature type="compositionally biased region" description="Polar residues" evidence="1">
    <location>
        <begin position="604"/>
        <end position="613"/>
    </location>
</feature>
<sequence length="758" mass="83015">MAPPQWAQNTSWLNWLHQHGLGYRVAVSSKTKVAFLEKLYHNWFETYHWSLDVNLEPDPTTVYIEPVDEEGILKKHKVIVLRKESIARWLFSKYGDLDPVKPKLPSHNPFPFANPAHLFMATKVKSSAKMKPKIAQIEHVYSSIHFLEKVQPLVQVRWAQDKGQMGLKGKPFSKVSSSQALTKELWEAESPEIRAEVEEAVGSQSPAQFQTAIDHLYSYLQQVATIVTNHTGFAISIIIGGPSPLANGELITSHIHKGDISGDHCLDFGSYAHDIFSDVLMPKFAEFVDKAFPQSVHDSWSLSTSKSLPLGVDPPDADGKQNAVAVTVSHDSPTCESPTCESPTCEPPTCESSTCDTLRHDALLMTLSATTLSITTLSITTLSIMTLSITTLSITTLSITTLSITTLSITTLSITTFSVTTLSITTFSITTLSITTFSITTLSITTFSITTLSITTFSITTFSITTLSIMTLSINSPALNSPTWDSPAHNLEERDEDEDHGIEDEQAAFSWHSDSSSPHIPVHVMSMRKLLLSVTTGMPLSEITLPLLPGTATMLSSGTTPEPLSTPLTAVGGHLEVDNMYVTTVPQHPEANQQRYSAKRKARTSNISATTSPPRAKKHAVTEDSLACVTPDPQPVLSIPNTSTPSISQAMTLGTSDAKEKPRCPPSSLPNIVHWQSINCQPAWRNRKPKNSGLLALNGEGDWTSLRISGNNGLLLHVMALAWWGNASLDNAEEKKKWTSAVREVSWALHHVHLSHEK</sequence>
<proteinExistence type="predicted"/>
<keyword evidence="4" id="KW-1185">Reference proteome</keyword>
<dbReference type="EMBL" id="MU128975">
    <property type="protein sequence ID" value="KAF9513216.1"/>
    <property type="molecule type" value="Genomic_DNA"/>
</dbReference>
<name>A0A9P6DSG6_9AGAM</name>
<reference evidence="3" key="1">
    <citation type="journal article" date="2020" name="Nat. Commun.">
        <title>Large-scale genome sequencing of mycorrhizal fungi provides insights into the early evolution of symbiotic traits.</title>
        <authorList>
            <person name="Miyauchi S."/>
            <person name="Kiss E."/>
            <person name="Kuo A."/>
            <person name="Drula E."/>
            <person name="Kohler A."/>
            <person name="Sanchez-Garcia M."/>
            <person name="Morin E."/>
            <person name="Andreopoulos B."/>
            <person name="Barry K.W."/>
            <person name="Bonito G."/>
            <person name="Buee M."/>
            <person name="Carver A."/>
            <person name="Chen C."/>
            <person name="Cichocki N."/>
            <person name="Clum A."/>
            <person name="Culley D."/>
            <person name="Crous P.W."/>
            <person name="Fauchery L."/>
            <person name="Girlanda M."/>
            <person name="Hayes R.D."/>
            <person name="Keri Z."/>
            <person name="LaButti K."/>
            <person name="Lipzen A."/>
            <person name="Lombard V."/>
            <person name="Magnuson J."/>
            <person name="Maillard F."/>
            <person name="Murat C."/>
            <person name="Nolan M."/>
            <person name="Ohm R.A."/>
            <person name="Pangilinan J."/>
            <person name="Pereira M.F."/>
            <person name="Perotto S."/>
            <person name="Peter M."/>
            <person name="Pfister S."/>
            <person name="Riley R."/>
            <person name="Sitrit Y."/>
            <person name="Stielow J.B."/>
            <person name="Szollosi G."/>
            <person name="Zifcakova L."/>
            <person name="Stursova M."/>
            <person name="Spatafora J.W."/>
            <person name="Tedersoo L."/>
            <person name="Vaario L.M."/>
            <person name="Yamada A."/>
            <person name="Yan M."/>
            <person name="Wang P."/>
            <person name="Xu J."/>
            <person name="Bruns T."/>
            <person name="Baldrian P."/>
            <person name="Vilgalys R."/>
            <person name="Dunand C."/>
            <person name="Henrissat B."/>
            <person name="Grigoriev I.V."/>
            <person name="Hibbett D."/>
            <person name="Nagy L.G."/>
            <person name="Martin F.M."/>
        </authorList>
    </citation>
    <scope>NUCLEOTIDE SEQUENCE</scope>
    <source>
        <strain evidence="3">UP504</strain>
    </source>
</reference>
<accession>A0A9P6DSG6</accession>
<feature type="transmembrane region" description="Helical" evidence="2">
    <location>
        <begin position="454"/>
        <end position="474"/>
    </location>
</feature>
<keyword evidence="2" id="KW-0472">Membrane</keyword>
<evidence type="ECO:0000256" key="1">
    <source>
        <dbReference type="SAM" id="MobiDB-lite"/>
    </source>
</evidence>
<evidence type="ECO:0000313" key="4">
    <source>
        <dbReference type="Proteomes" id="UP000886523"/>
    </source>
</evidence>